<dbReference type="Gene3D" id="1.10.260.40">
    <property type="entry name" value="lambda repressor-like DNA-binding domains"/>
    <property type="match status" value="1"/>
</dbReference>
<dbReference type="EMBL" id="BMWY01000020">
    <property type="protein sequence ID" value="GGZ65467.1"/>
    <property type="molecule type" value="Genomic_DNA"/>
</dbReference>
<keyword evidence="1" id="KW-0238">DNA-binding</keyword>
<feature type="domain" description="HTH cro/C1-type" evidence="2">
    <location>
        <begin position="13"/>
        <end position="67"/>
    </location>
</feature>
<accession>A0ABQ3C5B2</accession>
<organism evidence="3 4">
    <name type="scientific">Mesonia mobilis</name>
    <dbReference type="NCBI Taxonomy" id="369791"/>
    <lineage>
        <taxon>Bacteria</taxon>
        <taxon>Pseudomonadati</taxon>
        <taxon>Bacteroidota</taxon>
        <taxon>Flavobacteriia</taxon>
        <taxon>Flavobacteriales</taxon>
        <taxon>Flavobacteriaceae</taxon>
        <taxon>Mesonia</taxon>
    </lineage>
</organism>
<keyword evidence="4" id="KW-1185">Reference proteome</keyword>
<gene>
    <name evidence="3" type="ORF">GCM10008088_28420</name>
</gene>
<dbReference type="Proteomes" id="UP000615593">
    <property type="component" value="Unassembled WGS sequence"/>
</dbReference>
<evidence type="ECO:0000259" key="2">
    <source>
        <dbReference type="PROSITE" id="PS50943"/>
    </source>
</evidence>
<protein>
    <submittedName>
        <fullName evidence="3">Transcriptional regulator</fullName>
    </submittedName>
</protein>
<dbReference type="PANTHER" id="PTHR46797:SF1">
    <property type="entry name" value="METHYLPHOSPHONATE SYNTHASE"/>
    <property type="match status" value="1"/>
</dbReference>
<evidence type="ECO:0000313" key="4">
    <source>
        <dbReference type="Proteomes" id="UP000615593"/>
    </source>
</evidence>
<dbReference type="InterPro" id="IPR010982">
    <property type="entry name" value="Lambda_DNA-bd_dom_sf"/>
</dbReference>
<evidence type="ECO:0000256" key="1">
    <source>
        <dbReference type="ARBA" id="ARBA00023125"/>
    </source>
</evidence>
<proteinExistence type="predicted"/>
<reference evidence="4" key="1">
    <citation type="journal article" date="2019" name="Int. J. Syst. Evol. Microbiol.">
        <title>The Global Catalogue of Microorganisms (GCM) 10K type strain sequencing project: providing services to taxonomists for standard genome sequencing and annotation.</title>
        <authorList>
            <consortium name="The Broad Institute Genomics Platform"/>
            <consortium name="The Broad Institute Genome Sequencing Center for Infectious Disease"/>
            <person name="Wu L."/>
            <person name="Ma J."/>
        </authorList>
    </citation>
    <scope>NUCLEOTIDE SEQUENCE [LARGE SCALE GENOMIC DNA]</scope>
    <source>
        <strain evidence="4">KCTC 12708</strain>
    </source>
</reference>
<comment type="caution">
    <text evidence="3">The sequence shown here is derived from an EMBL/GenBank/DDBJ whole genome shotgun (WGS) entry which is preliminary data.</text>
</comment>
<evidence type="ECO:0000313" key="3">
    <source>
        <dbReference type="EMBL" id="GGZ65467.1"/>
    </source>
</evidence>
<dbReference type="PANTHER" id="PTHR46797">
    <property type="entry name" value="HTH-TYPE TRANSCRIPTIONAL REGULATOR"/>
    <property type="match status" value="1"/>
</dbReference>
<dbReference type="CDD" id="cd00093">
    <property type="entry name" value="HTH_XRE"/>
    <property type="match status" value="1"/>
</dbReference>
<dbReference type="PROSITE" id="PS50943">
    <property type="entry name" value="HTH_CROC1"/>
    <property type="match status" value="1"/>
</dbReference>
<dbReference type="Pfam" id="PF01381">
    <property type="entry name" value="HTH_3"/>
    <property type="match status" value="1"/>
</dbReference>
<dbReference type="InterPro" id="IPR001387">
    <property type="entry name" value="Cro/C1-type_HTH"/>
</dbReference>
<dbReference type="InterPro" id="IPR050807">
    <property type="entry name" value="TransReg_Diox_bact_type"/>
</dbReference>
<name>A0ABQ3C5B2_9FLAO</name>
<sequence length="113" mass="13121">MTSLMKTTFGEYIRLLRNEKGLTLTQLAAKLNLDSANLSKIENDKRDFDKKRLSKLAKIFGLNLKELKNEFISDQIAKQIYETNCNKQLLKVAEEKAEYRRTLNKPIKTEKAL</sequence>
<dbReference type="SMART" id="SM00530">
    <property type="entry name" value="HTH_XRE"/>
    <property type="match status" value="1"/>
</dbReference>
<dbReference type="SUPFAM" id="SSF47413">
    <property type="entry name" value="lambda repressor-like DNA-binding domains"/>
    <property type="match status" value="1"/>
</dbReference>